<dbReference type="InterPro" id="IPR029442">
    <property type="entry name" value="GyrI-like"/>
</dbReference>
<feature type="domain" description="AraC effector-binding" evidence="1">
    <location>
        <begin position="2"/>
        <end position="160"/>
    </location>
</feature>
<evidence type="ECO:0000313" key="3">
    <source>
        <dbReference type="Proteomes" id="UP000198858"/>
    </source>
</evidence>
<keyword evidence="3" id="KW-1185">Reference proteome</keyword>
<evidence type="ECO:0000313" key="2">
    <source>
        <dbReference type="EMBL" id="SDS33660.1"/>
    </source>
</evidence>
<dbReference type="SMART" id="SM00871">
    <property type="entry name" value="AraC_E_bind"/>
    <property type="match status" value="1"/>
</dbReference>
<dbReference type="InterPro" id="IPR011256">
    <property type="entry name" value="Reg_factor_effector_dom_sf"/>
</dbReference>
<dbReference type="STRING" id="1250231.SAMN04488552_2850"/>
<gene>
    <name evidence="2" type="ORF">SAMN04488552_2850</name>
</gene>
<evidence type="ECO:0000259" key="1">
    <source>
        <dbReference type="SMART" id="SM00871"/>
    </source>
</evidence>
<name>A0A1H1RD69_9FLAO</name>
<dbReference type="PANTHER" id="PTHR36444">
    <property type="entry name" value="TRANSCRIPTIONAL REGULATOR PROTEIN YOBU-RELATED"/>
    <property type="match status" value="1"/>
</dbReference>
<accession>A0A1H1RD69</accession>
<reference evidence="2 3" key="1">
    <citation type="submission" date="2016-10" db="EMBL/GenBank/DDBJ databases">
        <authorList>
            <person name="Varghese N."/>
            <person name="Submissions S."/>
        </authorList>
    </citation>
    <scope>NUCLEOTIDE SEQUENCE [LARGE SCALE GENOMIC DNA]</scope>
    <source>
        <strain evidence="2 3">Mar_2010_102</strain>
    </source>
</reference>
<organism evidence="2 3">
    <name type="scientific">Christiangramia echinicola</name>
    <dbReference type="NCBI Taxonomy" id="279359"/>
    <lineage>
        <taxon>Bacteria</taxon>
        <taxon>Pseudomonadati</taxon>
        <taxon>Bacteroidota</taxon>
        <taxon>Flavobacteriia</taxon>
        <taxon>Flavobacteriales</taxon>
        <taxon>Flavobacteriaceae</taxon>
        <taxon>Christiangramia</taxon>
    </lineage>
</organism>
<dbReference type="InterPro" id="IPR053182">
    <property type="entry name" value="YobU-like_regulator"/>
</dbReference>
<dbReference type="EMBL" id="LT629745">
    <property type="protein sequence ID" value="SDS33660.1"/>
    <property type="molecule type" value="Genomic_DNA"/>
</dbReference>
<dbReference type="AlphaFoldDB" id="A0A1H1RD69"/>
<dbReference type="RefSeq" id="WP_026934992.1">
    <property type="nucleotide sequence ID" value="NZ_LT629745.1"/>
</dbReference>
<dbReference type="PANTHER" id="PTHR36444:SF2">
    <property type="entry name" value="TRANSCRIPTIONAL REGULATOR PROTEIN YOBU-RELATED"/>
    <property type="match status" value="1"/>
</dbReference>
<proteinExistence type="predicted"/>
<dbReference type="Gene3D" id="3.20.80.10">
    <property type="entry name" value="Regulatory factor, effector binding domain"/>
    <property type="match status" value="1"/>
</dbReference>
<sequence length="162" mass="18458">MKDPEIIEMEAKKLVGISLHTSLADDKTELLWKRFMKKKDEIFNTTSDDLFSVQVYDEGFISGHFNSQSVFEKWAAVEVEDYSGIDEGLKGLKLPAGLYAVFTHEGTSNEFAGTAKFIFEEWIPSSEYILDDRPHFEVLGKEYKGPEDPASKEKIWIPIKKG</sequence>
<dbReference type="SUPFAM" id="SSF55136">
    <property type="entry name" value="Probable bacterial effector-binding domain"/>
    <property type="match status" value="1"/>
</dbReference>
<dbReference type="InterPro" id="IPR010499">
    <property type="entry name" value="AraC_E-bd"/>
</dbReference>
<dbReference type="Proteomes" id="UP000198858">
    <property type="component" value="Chromosome I"/>
</dbReference>
<dbReference type="Pfam" id="PF06445">
    <property type="entry name" value="GyrI-like"/>
    <property type="match status" value="1"/>
</dbReference>
<protein>
    <submittedName>
        <fullName evidence="2">AraC family transcriptional regulator</fullName>
    </submittedName>
</protein>